<evidence type="ECO:0000256" key="4">
    <source>
        <dbReference type="PIRSR" id="PIRSR606689-2"/>
    </source>
</evidence>
<accession>A0A8T1VAR2</accession>
<dbReference type="EMBL" id="JAGDFM010000538">
    <property type="protein sequence ID" value="KAG7377363.1"/>
    <property type="molecule type" value="Genomic_DNA"/>
</dbReference>
<keyword evidence="2 3" id="KW-0342">GTP-binding</keyword>
<dbReference type="OrthoDB" id="275177at2759"/>
<dbReference type="AlphaFoldDB" id="A0A8T1VAR2"/>
<keyword evidence="4" id="KW-0479">Metal-binding</keyword>
<evidence type="ECO:0000313" key="6">
    <source>
        <dbReference type="Proteomes" id="UP000694044"/>
    </source>
</evidence>
<dbReference type="GO" id="GO:0046872">
    <property type="term" value="F:metal ion binding"/>
    <property type="evidence" value="ECO:0007669"/>
    <property type="project" value="UniProtKB-KW"/>
</dbReference>
<reference evidence="5" key="1">
    <citation type="submission" date="2021-02" db="EMBL/GenBank/DDBJ databases">
        <authorList>
            <person name="Palmer J.M."/>
        </authorList>
    </citation>
    <scope>NUCLEOTIDE SEQUENCE</scope>
    <source>
        <strain evidence="5">SCRP734</strain>
    </source>
</reference>
<evidence type="ECO:0000256" key="1">
    <source>
        <dbReference type="ARBA" id="ARBA00022741"/>
    </source>
</evidence>
<evidence type="ECO:0000256" key="2">
    <source>
        <dbReference type="ARBA" id="ARBA00023134"/>
    </source>
</evidence>
<dbReference type="Pfam" id="PF00025">
    <property type="entry name" value="Arf"/>
    <property type="match status" value="1"/>
</dbReference>
<proteinExistence type="predicted"/>
<keyword evidence="6" id="KW-1185">Reference proteome</keyword>
<dbReference type="InterPro" id="IPR006689">
    <property type="entry name" value="Small_GTPase_ARF/SAR"/>
</dbReference>
<dbReference type="Proteomes" id="UP000694044">
    <property type="component" value="Unassembled WGS sequence"/>
</dbReference>
<feature type="binding site" evidence="4">
    <location>
        <position position="17"/>
    </location>
    <ligand>
        <name>Mg(2+)</name>
        <dbReference type="ChEBI" id="CHEBI:18420"/>
    </ligand>
</feature>
<organism evidence="5 6">
    <name type="scientific">Phytophthora pseudosyringae</name>
    <dbReference type="NCBI Taxonomy" id="221518"/>
    <lineage>
        <taxon>Eukaryota</taxon>
        <taxon>Sar</taxon>
        <taxon>Stramenopiles</taxon>
        <taxon>Oomycota</taxon>
        <taxon>Peronosporomycetes</taxon>
        <taxon>Peronosporales</taxon>
        <taxon>Peronosporaceae</taxon>
        <taxon>Phytophthora</taxon>
    </lineage>
</organism>
<evidence type="ECO:0000256" key="3">
    <source>
        <dbReference type="PIRSR" id="PIRSR606689-1"/>
    </source>
</evidence>
<protein>
    <submittedName>
        <fullName evidence="5">Intraflagellar transport protein 22</fullName>
    </submittedName>
</protein>
<sequence>MAPLKILVVGPKEAGKSTVANFLAEHSDRLGSQERYQPTIGVRILELEKGKANVELWDVSGDQNYEACWPAVMKDTDGVILVYNPESHVHESEAMLWFAALFSVTVRYEWFMQNAGLESSQCLVFEHSTGSNNAAAPLASKARLPSHLRVVATTFDTPNVFKSEFSRLVAAALERQQRTGNRK</sequence>
<name>A0A8T1VAR2_9STRA</name>
<dbReference type="GO" id="GO:0005525">
    <property type="term" value="F:GTP binding"/>
    <property type="evidence" value="ECO:0007669"/>
    <property type="project" value="UniProtKB-KW"/>
</dbReference>
<comment type="caution">
    <text evidence="5">The sequence shown here is derived from an EMBL/GenBank/DDBJ whole genome shotgun (WGS) entry which is preliminary data.</text>
</comment>
<keyword evidence="4" id="KW-0460">Magnesium</keyword>
<evidence type="ECO:0000313" key="5">
    <source>
        <dbReference type="EMBL" id="KAG7377363.1"/>
    </source>
</evidence>
<gene>
    <name evidence="5" type="primary">RABL5</name>
    <name evidence="5" type="ORF">PHYPSEUDO_011760</name>
</gene>
<feature type="binding site" evidence="4">
    <location>
        <position position="39"/>
    </location>
    <ligand>
        <name>Mg(2+)</name>
        <dbReference type="ChEBI" id="CHEBI:18420"/>
    </ligand>
</feature>
<dbReference type="GO" id="GO:0003924">
    <property type="term" value="F:GTPase activity"/>
    <property type="evidence" value="ECO:0007669"/>
    <property type="project" value="InterPro"/>
</dbReference>
<keyword evidence="1 3" id="KW-0547">Nucleotide-binding</keyword>
<feature type="binding site" evidence="3">
    <location>
        <begin position="10"/>
        <end position="17"/>
    </location>
    <ligand>
        <name>GTP</name>
        <dbReference type="ChEBI" id="CHEBI:37565"/>
    </ligand>
</feature>
<feature type="binding site" evidence="3">
    <location>
        <position position="61"/>
    </location>
    <ligand>
        <name>GTP</name>
        <dbReference type="ChEBI" id="CHEBI:37565"/>
    </ligand>
</feature>